<feature type="transmembrane region" description="Helical" evidence="1">
    <location>
        <begin position="384"/>
        <end position="405"/>
    </location>
</feature>
<protein>
    <recommendedName>
        <fullName evidence="4">DUF2723 domain-containing protein</fullName>
    </recommendedName>
</protein>
<keyword evidence="1" id="KW-0472">Membrane</keyword>
<keyword evidence="1" id="KW-1133">Transmembrane helix</keyword>
<feature type="transmembrane region" description="Helical" evidence="1">
    <location>
        <begin position="217"/>
        <end position="235"/>
    </location>
</feature>
<feature type="non-terminal residue" evidence="2">
    <location>
        <position position="418"/>
    </location>
</feature>
<feature type="transmembrane region" description="Helical" evidence="1">
    <location>
        <begin position="271"/>
        <end position="290"/>
    </location>
</feature>
<reference evidence="2 3" key="1">
    <citation type="journal article" date="2015" name="Microbiome">
        <title>Genomic resolution of linkages in carbon, nitrogen, and sulfur cycling among widespread estuary sediment bacteria.</title>
        <authorList>
            <person name="Baker B.J."/>
            <person name="Lazar C.S."/>
            <person name="Teske A.P."/>
            <person name="Dick G.J."/>
        </authorList>
    </citation>
    <scope>NUCLEOTIDE SEQUENCE [LARGE SCALE GENOMIC DNA]</scope>
    <source>
        <strain evidence="2">SM23_60</strain>
    </source>
</reference>
<evidence type="ECO:0008006" key="4">
    <source>
        <dbReference type="Google" id="ProtNLM"/>
    </source>
</evidence>
<dbReference type="InterPro" id="IPR052724">
    <property type="entry name" value="GT117_domain-containing"/>
</dbReference>
<keyword evidence="1" id="KW-0812">Transmembrane</keyword>
<evidence type="ECO:0000313" key="2">
    <source>
        <dbReference type="EMBL" id="KPK69082.1"/>
    </source>
</evidence>
<gene>
    <name evidence="2" type="ORF">AMJ87_11020</name>
</gene>
<dbReference type="EMBL" id="LJUO01000140">
    <property type="protein sequence ID" value="KPK69082.1"/>
    <property type="molecule type" value="Genomic_DNA"/>
</dbReference>
<sequence length="418" mass="47982">MNNRNLERLLLYGLVVITAGVYLYTVAPTLSFWDCGEFIASSYTLAVPHPPGTPLYVLIGKVWLLIVGLFAAILPISQEIAWQMNLLGISFTILTVVFLYKMILRIFRMLYHGDIDSSHLIIAFATCLGTAFFFTIWRNAIETEVYAAATFVFVLVNYLGLLWYDSVKHGAPKNIYVLLAFYLIFLATGIHLTPFLIFVPFYIFIFAIERRFIKDTLFVLLGIFQLIFFAFIFLLPESTQLYVGGVLALLLLLGIILPLNNPAKYKNWRFFWVGIFLVILGISPELYLYARGAKLTELYQDETATERYLAGENIAPRINECNPGESFTAFNNVLHRTQYGPAQIMPRKTQTATGYGLVSGYYWQMNLFLRYLSWQPIPEAMNPILRAVMLALFYLFGIWGMIVLYRKDRKIFLFSMLI</sequence>
<proteinExistence type="predicted"/>
<evidence type="ECO:0000313" key="3">
    <source>
        <dbReference type="Proteomes" id="UP000051096"/>
    </source>
</evidence>
<dbReference type="Proteomes" id="UP000051096">
    <property type="component" value="Unassembled WGS sequence"/>
</dbReference>
<feature type="transmembrane region" description="Helical" evidence="1">
    <location>
        <begin position="86"/>
        <end position="107"/>
    </location>
</feature>
<name>A0A0S8GBT1_UNCW3</name>
<dbReference type="PANTHER" id="PTHR16214:SF3">
    <property type="entry name" value="TRANSMEMBRANE PROTEIN 260"/>
    <property type="match status" value="1"/>
</dbReference>
<feature type="transmembrane region" description="Helical" evidence="1">
    <location>
        <begin position="176"/>
        <end position="205"/>
    </location>
</feature>
<organism evidence="2 3">
    <name type="scientific">candidate division WOR_3 bacterium SM23_60</name>
    <dbReference type="NCBI Taxonomy" id="1703780"/>
    <lineage>
        <taxon>Bacteria</taxon>
        <taxon>Bacteria division WOR-3</taxon>
    </lineage>
</organism>
<comment type="caution">
    <text evidence="2">The sequence shown here is derived from an EMBL/GenBank/DDBJ whole genome shotgun (WGS) entry which is preliminary data.</text>
</comment>
<feature type="transmembrane region" description="Helical" evidence="1">
    <location>
        <begin position="9"/>
        <end position="33"/>
    </location>
</feature>
<feature type="transmembrane region" description="Helical" evidence="1">
    <location>
        <begin position="241"/>
        <end position="259"/>
    </location>
</feature>
<dbReference type="Pfam" id="PF11028">
    <property type="entry name" value="TMEM260-like"/>
    <property type="match status" value="1"/>
</dbReference>
<dbReference type="InterPro" id="IPR021280">
    <property type="entry name" value="TMEM260-like"/>
</dbReference>
<accession>A0A0S8GBT1</accession>
<feature type="transmembrane region" description="Helical" evidence="1">
    <location>
        <begin position="119"/>
        <end position="138"/>
    </location>
</feature>
<feature type="transmembrane region" description="Helical" evidence="1">
    <location>
        <begin position="145"/>
        <end position="164"/>
    </location>
</feature>
<dbReference type="AlphaFoldDB" id="A0A0S8GBT1"/>
<feature type="transmembrane region" description="Helical" evidence="1">
    <location>
        <begin position="53"/>
        <end position="74"/>
    </location>
</feature>
<dbReference type="PANTHER" id="PTHR16214">
    <property type="entry name" value="TRANSMEMBRANE PROTEIN 260"/>
    <property type="match status" value="1"/>
</dbReference>
<evidence type="ECO:0000256" key="1">
    <source>
        <dbReference type="SAM" id="Phobius"/>
    </source>
</evidence>